<name>C8ZBU0_YEAS8</name>
<dbReference type="HOGENOM" id="CLU_3144070_0_0_1"/>
<reference evidence="1 2" key="1">
    <citation type="journal article" date="2009" name="Proc. Natl. Acad. Sci. U.S.A.">
        <title>Eukaryote-to-eukaryote gene transfer events revealed by the genome sequence of the wine yeast Saccharomyces cerevisiae EC1118.</title>
        <authorList>
            <person name="Novo M."/>
            <person name="Bigey F."/>
            <person name="Beyne E."/>
            <person name="Galeote V."/>
            <person name="Gavory F."/>
            <person name="Mallet S."/>
            <person name="Cambot B."/>
            <person name="Legras J.L."/>
            <person name="Wincker P."/>
            <person name="Casaregola S."/>
            <person name="Dequin S."/>
        </authorList>
    </citation>
    <scope>NUCLEOTIDE SEQUENCE [LARGE SCALE GENOMIC DNA]</scope>
    <source>
        <strain evidence="2">Lalvin EC1118 / Prise de mousse</strain>
    </source>
</reference>
<dbReference type="Proteomes" id="UP000000286">
    <property type="component" value="Chromosome X"/>
</dbReference>
<evidence type="ECO:0000313" key="2">
    <source>
        <dbReference type="Proteomes" id="UP000000286"/>
    </source>
</evidence>
<evidence type="ECO:0000313" key="1">
    <source>
        <dbReference type="EMBL" id="CAY80856.1"/>
    </source>
</evidence>
<gene>
    <name evidence="1" type="ORF">EC1118_1J19_0958g</name>
</gene>
<proteinExistence type="predicted"/>
<dbReference type="EMBL" id="FN393076">
    <property type="protein sequence ID" value="CAY80856.1"/>
    <property type="molecule type" value="Genomic_DNA"/>
</dbReference>
<organism evidence="1 2">
    <name type="scientific">Saccharomyces cerevisiae (strain Lalvin EC1118 / Prise de mousse)</name>
    <name type="common">Baker's yeast</name>
    <dbReference type="NCBI Taxonomy" id="643680"/>
    <lineage>
        <taxon>Eukaryota</taxon>
        <taxon>Fungi</taxon>
        <taxon>Dikarya</taxon>
        <taxon>Ascomycota</taxon>
        <taxon>Saccharomycotina</taxon>
        <taxon>Saccharomycetes</taxon>
        <taxon>Saccharomycetales</taxon>
        <taxon>Saccharomycetaceae</taxon>
        <taxon>Saccharomyces</taxon>
    </lineage>
</organism>
<sequence>MPKQTLSNAIPLCPFFNWKASFNPDDISSGYFPWSKTWFSCSLIFRNSW</sequence>
<accession>C8ZBU0</accession>
<protein>
    <submittedName>
        <fullName evidence="1">EC1118_1J19_0958p</fullName>
    </submittedName>
</protein>
<dbReference type="AlphaFoldDB" id="C8ZBU0"/>